<comment type="subcellular location">
    <subcellularLocation>
        <location evidence="1 5">Cytoplasm</location>
    </subcellularLocation>
</comment>
<gene>
    <name evidence="5" type="primary">ureE</name>
    <name evidence="7" type="ORF">FZ041_13425</name>
</gene>
<evidence type="ECO:0000313" key="8">
    <source>
        <dbReference type="Proteomes" id="UP000322783"/>
    </source>
</evidence>
<evidence type="ECO:0000256" key="3">
    <source>
        <dbReference type="ARBA" id="ARBA00022596"/>
    </source>
</evidence>
<dbReference type="Gene3D" id="2.60.260.20">
    <property type="entry name" value="Urease metallochaperone UreE, N-terminal domain"/>
    <property type="match status" value="1"/>
</dbReference>
<dbReference type="HAMAP" id="MF_00822">
    <property type="entry name" value="UreE"/>
    <property type="match status" value="1"/>
</dbReference>
<proteinExistence type="inferred from homology"/>
<accession>A0A5D6WE81</accession>
<dbReference type="AlphaFoldDB" id="A0A5D6WE81"/>
<dbReference type="GO" id="GO:0016151">
    <property type="term" value="F:nickel cation binding"/>
    <property type="evidence" value="ECO:0007669"/>
    <property type="project" value="UniProtKB-UniRule"/>
</dbReference>
<dbReference type="GO" id="GO:0051082">
    <property type="term" value="F:unfolded protein binding"/>
    <property type="evidence" value="ECO:0007669"/>
    <property type="project" value="UniProtKB-UniRule"/>
</dbReference>
<comment type="caution">
    <text evidence="7">The sequence shown here is derived from an EMBL/GenBank/DDBJ whole genome shotgun (WGS) entry which is preliminary data.</text>
</comment>
<dbReference type="Gene3D" id="3.30.70.790">
    <property type="entry name" value="UreE, C-terminal domain"/>
    <property type="match status" value="1"/>
</dbReference>
<dbReference type="RefSeq" id="WP_149189928.1">
    <property type="nucleotide sequence ID" value="NZ_VTOZ01000038.1"/>
</dbReference>
<protein>
    <recommendedName>
        <fullName evidence="5">Urease accessory protein UreE</fullName>
    </recommendedName>
</protein>
<keyword evidence="2 5" id="KW-0963">Cytoplasm</keyword>
<dbReference type="InterPro" id="IPR036118">
    <property type="entry name" value="UreE_N_sf"/>
</dbReference>
<dbReference type="GO" id="GO:0005737">
    <property type="term" value="C:cytoplasm"/>
    <property type="evidence" value="ECO:0007669"/>
    <property type="project" value="UniProtKB-SubCell"/>
</dbReference>
<dbReference type="Proteomes" id="UP000322783">
    <property type="component" value="Unassembled WGS sequence"/>
</dbReference>
<evidence type="ECO:0000256" key="1">
    <source>
        <dbReference type="ARBA" id="ARBA00004496"/>
    </source>
</evidence>
<organism evidence="7 8">
    <name type="scientific">Selenomonas caprae</name>
    <dbReference type="NCBI Taxonomy" id="2606905"/>
    <lineage>
        <taxon>Bacteria</taxon>
        <taxon>Bacillati</taxon>
        <taxon>Bacillota</taxon>
        <taxon>Negativicutes</taxon>
        <taxon>Selenomonadales</taxon>
        <taxon>Selenomonadaceae</taxon>
        <taxon>Selenomonas</taxon>
    </lineage>
</organism>
<evidence type="ECO:0000256" key="5">
    <source>
        <dbReference type="HAMAP-Rule" id="MF_00822"/>
    </source>
</evidence>
<dbReference type="InterPro" id="IPR007864">
    <property type="entry name" value="UreE_C_dom"/>
</dbReference>
<keyword evidence="3 5" id="KW-0533">Nickel</keyword>
<comment type="similarity">
    <text evidence="5">Belongs to the UreE family.</text>
</comment>
<reference evidence="7 8" key="1">
    <citation type="submission" date="2019-08" db="EMBL/GenBank/DDBJ databases">
        <title>Selenomonas sp. mPRGC5 and Selenomonas sp. mPRGC8 isolated from ruminal fluid of dairy goat (Capra hircus).</title>
        <authorList>
            <person name="Poothong S."/>
            <person name="Nuengjamnong C."/>
            <person name="Tanasupawat S."/>
        </authorList>
    </citation>
    <scope>NUCLEOTIDE SEQUENCE [LARGE SCALE GENOMIC DNA]</scope>
    <source>
        <strain evidence="8">mPRGC8</strain>
    </source>
</reference>
<dbReference type="Pfam" id="PF02814">
    <property type="entry name" value="UreE_N"/>
    <property type="match status" value="1"/>
</dbReference>
<evidence type="ECO:0000256" key="4">
    <source>
        <dbReference type="ARBA" id="ARBA00023186"/>
    </source>
</evidence>
<evidence type="ECO:0000256" key="2">
    <source>
        <dbReference type="ARBA" id="ARBA00022490"/>
    </source>
</evidence>
<keyword evidence="8" id="KW-1185">Reference proteome</keyword>
<dbReference type="EMBL" id="VTOZ01000038">
    <property type="protein sequence ID" value="TYZ26841.1"/>
    <property type="molecule type" value="Genomic_DNA"/>
</dbReference>
<dbReference type="GO" id="GO:0006457">
    <property type="term" value="P:protein folding"/>
    <property type="evidence" value="ECO:0007669"/>
    <property type="project" value="InterPro"/>
</dbReference>
<dbReference type="CDD" id="cd00571">
    <property type="entry name" value="UreE"/>
    <property type="match status" value="1"/>
</dbReference>
<sequence>MIVTNIRGNLQEAALQPGQTVDCLPLDYLQAQKRILRGKTNGGVDVAIRLTEEAQKRGLHHGDILYRDETYVIAIEILPEASLRVKPRDAMELARFCYEVGNRHAPLYSWEDADTFAVLYDESMELLLHELGIPYEKAMIRLEEEKRMRLVKGAHHHSHPGVLHG</sequence>
<dbReference type="SUPFAM" id="SSF69287">
    <property type="entry name" value="Urease metallochaperone UreE, N-terminal domain"/>
    <property type="match status" value="1"/>
</dbReference>
<dbReference type="SUPFAM" id="SSF69737">
    <property type="entry name" value="Urease metallochaperone UreE, C-terminal domain"/>
    <property type="match status" value="1"/>
</dbReference>
<dbReference type="InterPro" id="IPR012406">
    <property type="entry name" value="UreE"/>
</dbReference>
<dbReference type="GO" id="GO:0019627">
    <property type="term" value="P:urea metabolic process"/>
    <property type="evidence" value="ECO:0007669"/>
    <property type="project" value="InterPro"/>
</dbReference>
<dbReference type="InterPro" id="IPR004029">
    <property type="entry name" value="UreE_N"/>
</dbReference>
<evidence type="ECO:0000313" key="7">
    <source>
        <dbReference type="EMBL" id="TYZ26841.1"/>
    </source>
</evidence>
<feature type="domain" description="UreE urease accessory N-terminal" evidence="6">
    <location>
        <begin position="6"/>
        <end position="73"/>
    </location>
</feature>
<dbReference type="Pfam" id="PF05194">
    <property type="entry name" value="UreE_C"/>
    <property type="match status" value="1"/>
</dbReference>
<comment type="function">
    <text evidence="5">Involved in urease metallocenter assembly. Binds nickel. Probably functions as a nickel donor during metallocenter assembly.</text>
</comment>
<name>A0A5D6WE81_9FIRM</name>
<dbReference type="PIRSF" id="PIRSF036402">
    <property type="entry name" value="Ureas_acces_UreE"/>
    <property type="match status" value="1"/>
</dbReference>
<keyword evidence="4 5" id="KW-0143">Chaperone</keyword>
<dbReference type="SMART" id="SM00988">
    <property type="entry name" value="UreE_N"/>
    <property type="match status" value="1"/>
</dbReference>
<evidence type="ECO:0000259" key="6">
    <source>
        <dbReference type="SMART" id="SM00988"/>
    </source>
</evidence>
<dbReference type="GO" id="GO:0065003">
    <property type="term" value="P:protein-containing complex assembly"/>
    <property type="evidence" value="ECO:0007669"/>
    <property type="project" value="InterPro"/>
</dbReference>